<evidence type="ECO:0000313" key="1">
    <source>
        <dbReference type="EMBL" id="POW08889.1"/>
    </source>
</evidence>
<comment type="caution">
    <text evidence="1">The sequence shown here is derived from an EMBL/GenBank/DDBJ whole genome shotgun (WGS) entry which is preliminary data.</text>
</comment>
<dbReference type="AlphaFoldDB" id="A0A2S4VHB6"/>
<proteinExistence type="predicted"/>
<dbReference type="VEuPathDB" id="FungiDB:PSHT_01786"/>
<dbReference type="VEuPathDB" id="FungiDB:PSTT_07176"/>
<accession>A0A2S4VHB6</accession>
<sequence>MNLYVIACTYLFFPLISKFGPALQTSIEAKGRGVIFDLNESPPEELEDIVDFDGITVPPEEPTITPLCSTSPRAALSVSSAELKSARKQVEPYLVAADVLVPLSHSSTSTSKRKGTEFDGGKIDTSWKKLKEQSTQKPSGNLKGQINEITQLPPNCFQTKKINPAPTGTSEVALNVASDHSSGMRSISNPSGMLDMYDWSWVIVDHHAETANDSQGDPGHLNSNPDIFKYLNGLRNMMPLSGKTFWIPKGYEEAYLSKYRGDKRKKDCCYPSLNKVTKSHYNSGVLHIIIMISDQKLHLEGYMNSFSGIWHDMKSRVDTNNKTLNQVELEFNLRASYLKKMIKLTTTLSVLYLSLFGEHEGAMLTKEHIGDFLDFIKDIFNQCKKDEPPRLNSDKDFAKIWHDLLNFRCKTSKNAVKDLGIASKTVQHWLEKTGKRSRFEKHVHNKAVMEIIKKIIYFSNHKTIERFLDLQRVKYGSIK</sequence>
<evidence type="ECO:0000313" key="2">
    <source>
        <dbReference type="Proteomes" id="UP000239156"/>
    </source>
</evidence>
<keyword evidence="2" id="KW-1185">Reference proteome</keyword>
<gene>
    <name evidence="1" type="ORF">PSTT_07176</name>
</gene>
<protein>
    <submittedName>
        <fullName evidence="1">Uncharacterized protein</fullName>
    </submittedName>
</protein>
<dbReference type="Proteomes" id="UP000239156">
    <property type="component" value="Unassembled WGS sequence"/>
</dbReference>
<name>A0A2S4VHB6_9BASI</name>
<dbReference type="EMBL" id="PKSL01000060">
    <property type="protein sequence ID" value="POW08889.1"/>
    <property type="molecule type" value="Genomic_DNA"/>
</dbReference>
<organism evidence="1 2">
    <name type="scientific">Puccinia striiformis</name>
    <dbReference type="NCBI Taxonomy" id="27350"/>
    <lineage>
        <taxon>Eukaryota</taxon>
        <taxon>Fungi</taxon>
        <taxon>Dikarya</taxon>
        <taxon>Basidiomycota</taxon>
        <taxon>Pucciniomycotina</taxon>
        <taxon>Pucciniomycetes</taxon>
        <taxon>Pucciniales</taxon>
        <taxon>Pucciniaceae</taxon>
        <taxon>Puccinia</taxon>
    </lineage>
</organism>
<reference evidence="1" key="1">
    <citation type="submission" date="2017-12" db="EMBL/GenBank/DDBJ databases">
        <title>Gene loss provides genomic basis for host adaptation in cereal stripe rust fungi.</title>
        <authorList>
            <person name="Xia C."/>
        </authorList>
    </citation>
    <scope>NUCLEOTIDE SEQUENCE [LARGE SCALE GENOMIC DNA]</scope>
    <source>
        <strain evidence="1">93-210</strain>
    </source>
</reference>